<feature type="coiled-coil region" evidence="1">
    <location>
        <begin position="258"/>
        <end position="285"/>
    </location>
</feature>
<feature type="region of interest" description="Disordered" evidence="2">
    <location>
        <begin position="1"/>
        <end position="58"/>
    </location>
</feature>
<dbReference type="EMBL" id="UZAM01000156">
    <property type="protein sequence ID" value="VDO79595.1"/>
    <property type="molecule type" value="Genomic_DNA"/>
</dbReference>
<evidence type="ECO:0000256" key="1">
    <source>
        <dbReference type="SAM" id="Coils"/>
    </source>
</evidence>
<feature type="region of interest" description="Disordered" evidence="2">
    <location>
        <begin position="133"/>
        <end position="160"/>
    </location>
</feature>
<dbReference type="AlphaFoldDB" id="A0A183I908"/>
<name>A0A183I908_9BILA</name>
<feature type="compositionally biased region" description="Acidic residues" evidence="2">
    <location>
        <begin position="133"/>
        <end position="143"/>
    </location>
</feature>
<feature type="compositionally biased region" description="Polar residues" evidence="2">
    <location>
        <begin position="86"/>
        <end position="96"/>
    </location>
</feature>
<proteinExistence type="predicted"/>
<evidence type="ECO:0000313" key="4">
    <source>
        <dbReference type="Proteomes" id="UP000270296"/>
    </source>
</evidence>
<accession>A0A183I908</accession>
<dbReference type="WBParaSite" id="SBAD_0000011301-mRNA-1">
    <property type="protein sequence ID" value="SBAD_0000011301-mRNA-1"/>
    <property type="gene ID" value="SBAD_0000011301"/>
</dbReference>
<organism evidence="5">
    <name type="scientific">Soboliphyme baturini</name>
    <dbReference type="NCBI Taxonomy" id="241478"/>
    <lineage>
        <taxon>Eukaryota</taxon>
        <taxon>Metazoa</taxon>
        <taxon>Ecdysozoa</taxon>
        <taxon>Nematoda</taxon>
        <taxon>Enoplea</taxon>
        <taxon>Dorylaimia</taxon>
        <taxon>Dioctophymatida</taxon>
        <taxon>Dioctophymatoidea</taxon>
        <taxon>Soboliphymatidae</taxon>
        <taxon>Soboliphyme</taxon>
    </lineage>
</organism>
<evidence type="ECO:0000256" key="2">
    <source>
        <dbReference type="SAM" id="MobiDB-lite"/>
    </source>
</evidence>
<reference evidence="5" key="1">
    <citation type="submission" date="2016-06" db="UniProtKB">
        <authorList>
            <consortium name="WormBaseParasite"/>
        </authorList>
    </citation>
    <scope>IDENTIFICATION</scope>
</reference>
<feature type="region of interest" description="Disordered" evidence="2">
    <location>
        <begin position="74"/>
        <end position="103"/>
    </location>
</feature>
<keyword evidence="4" id="KW-1185">Reference proteome</keyword>
<evidence type="ECO:0000313" key="5">
    <source>
        <dbReference type="WBParaSite" id="SBAD_0000011301-mRNA-1"/>
    </source>
</evidence>
<feature type="compositionally biased region" description="Acidic residues" evidence="2">
    <location>
        <begin position="9"/>
        <end position="24"/>
    </location>
</feature>
<keyword evidence="1" id="KW-0175">Coiled coil</keyword>
<protein>
    <submittedName>
        <fullName evidence="5">PH domain-containing protein</fullName>
    </submittedName>
</protein>
<gene>
    <name evidence="3" type="ORF">SBAD_LOCUS102</name>
</gene>
<evidence type="ECO:0000313" key="3">
    <source>
        <dbReference type="EMBL" id="VDO79595.1"/>
    </source>
</evidence>
<reference evidence="3 4" key="2">
    <citation type="submission" date="2018-11" db="EMBL/GenBank/DDBJ databases">
        <authorList>
            <consortium name="Pathogen Informatics"/>
        </authorList>
    </citation>
    <scope>NUCLEOTIDE SEQUENCE [LARGE SCALE GENOMIC DNA]</scope>
</reference>
<feature type="compositionally biased region" description="Polar residues" evidence="2">
    <location>
        <begin position="40"/>
        <end position="51"/>
    </location>
</feature>
<sequence>MTTTVPDLAMDDYETASMDLDSDTDQPNLNVTSIDHESSDSQLTSVPSTLPQVRSDSDVRQVSVEEVSVSRPGSVLRRSGSCKGFDSSSQATAARHTNNDDEEAETLREILLRSLATKKVGVVQEPILIPLEDSDDSESEVESMNDARSVPSNEEMTTKKNDAAAALLDNCLKSAREKALEIKRSKLDEQNSETRDASHLKSTVIQSVAEENVEQPASVVSTTSSIEARLRACANDMNRHRELMLKNKKRLNILTTDGVRHKVKLRRLERAAQKLREQLNRIEHCCVSERQLKIAQGTVDMDDCLQRLYESQWNEILLLLGRKKKSEDLQREPGVFQKSVIREKTNLFTDFHWLLRNVNPSLIHLGKQYCSGRIFAVFSHVFVSKFLLGSNNYILGYMKLWQSLLPRFHFMKSLKAKYIMLSLNSLGEMVISSVSFGSGSDRGELEKLDHVRVTPVDGEIINTSNARSEDANTVSVAVLAKTKDPQLLKAEKQQLILKSMLSNRERYKQMLESLTEPAVGTYLCSCVALHITMLILVNI</sequence>
<dbReference type="Proteomes" id="UP000270296">
    <property type="component" value="Unassembled WGS sequence"/>
</dbReference>